<feature type="non-terminal residue" evidence="1">
    <location>
        <position position="1"/>
    </location>
</feature>
<accession>A0A382U593</accession>
<gene>
    <name evidence="1" type="ORF">METZ01_LOCUS382330</name>
</gene>
<proteinExistence type="predicted"/>
<protein>
    <submittedName>
        <fullName evidence="1">Uncharacterized protein</fullName>
    </submittedName>
</protein>
<evidence type="ECO:0000313" key="1">
    <source>
        <dbReference type="EMBL" id="SVD29476.1"/>
    </source>
</evidence>
<organism evidence="1">
    <name type="scientific">marine metagenome</name>
    <dbReference type="NCBI Taxonomy" id="408172"/>
    <lineage>
        <taxon>unclassified sequences</taxon>
        <taxon>metagenomes</taxon>
        <taxon>ecological metagenomes</taxon>
    </lineage>
</organism>
<sequence>PKIIKVTQRVVNNRTFGIILRSHPAGWLCILYSVSDRQFILPNSLLTYQFSLVFSH</sequence>
<dbReference type="EMBL" id="UINC01141626">
    <property type="protein sequence ID" value="SVD29476.1"/>
    <property type="molecule type" value="Genomic_DNA"/>
</dbReference>
<dbReference type="AlphaFoldDB" id="A0A382U593"/>
<name>A0A382U593_9ZZZZ</name>
<reference evidence="1" key="1">
    <citation type="submission" date="2018-05" db="EMBL/GenBank/DDBJ databases">
        <authorList>
            <person name="Lanie J.A."/>
            <person name="Ng W.-L."/>
            <person name="Kazmierczak K.M."/>
            <person name="Andrzejewski T.M."/>
            <person name="Davidsen T.M."/>
            <person name="Wayne K.J."/>
            <person name="Tettelin H."/>
            <person name="Glass J.I."/>
            <person name="Rusch D."/>
            <person name="Podicherti R."/>
            <person name="Tsui H.-C.T."/>
            <person name="Winkler M.E."/>
        </authorList>
    </citation>
    <scope>NUCLEOTIDE SEQUENCE</scope>
</reference>